<gene>
    <name evidence="3" type="ORF">GQF42_44505</name>
</gene>
<dbReference type="NCBIfam" id="NF033577">
    <property type="entry name" value="transpos_IS481"/>
    <property type="match status" value="1"/>
</dbReference>
<feature type="region of interest" description="Disordered" evidence="1">
    <location>
        <begin position="301"/>
        <end position="320"/>
    </location>
</feature>
<accession>A0A6I6NB89</accession>
<dbReference type="EMBL" id="CP047020">
    <property type="protein sequence ID" value="QHA10203.1"/>
    <property type="molecule type" value="Genomic_DNA"/>
</dbReference>
<dbReference type="Pfam" id="PF24764">
    <property type="entry name" value="rva_4"/>
    <property type="match status" value="1"/>
</dbReference>
<dbReference type="InterPro" id="IPR009057">
    <property type="entry name" value="Homeodomain-like_sf"/>
</dbReference>
<dbReference type="Proteomes" id="UP000436138">
    <property type="component" value="Chromosome"/>
</dbReference>
<dbReference type="PROSITE" id="PS50994">
    <property type="entry name" value="INTEGRASE"/>
    <property type="match status" value="1"/>
</dbReference>
<dbReference type="InterPro" id="IPR058913">
    <property type="entry name" value="Integrase_dom_put"/>
</dbReference>
<dbReference type="SUPFAM" id="SSF46689">
    <property type="entry name" value="Homeodomain-like"/>
    <property type="match status" value="1"/>
</dbReference>
<feature type="compositionally biased region" description="Basic and acidic residues" evidence="1">
    <location>
        <begin position="301"/>
        <end position="313"/>
    </location>
</feature>
<keyword evidence="4" id="KW-1185">Reference proteome</keyword>
<dbReference type="InterPro" id="IPR047656">
    <property type="entry name" value="IS481-like_transpos"/>
</dbReference>
<sequence length="591" mass="65103">MAEHRYRAVLLVLDGAPVAQVARQFGASRQSVYTWIERYHAGGLDALVNKSRRPHVSPHQVPAEVEALVCDLRRSYPRWGARRIVHELGRRGLAPVPGRSTVHRILTRHGLINHQEQNHRRVYRRWQRDAPMQLWQMDLMGGVFLASGRECKLVTGIDDHSRFIVIAKVVAEPSGRAVCTAFAEAMTTYGVPSEVLTDNGKQFTGRFTKPVPAEVLFERICRENGITARLTKPRSPTTTGKIERFHKSLRRELLDHVGPFADQATAQAAIDAWVHGYNHSRPHQSLNMVVPAAVFRPVAKDPQQDRHDVHLPEPQDETTSATAELLAPQLPALLPSPRLPVDESHIRAVEFEALISPIGRLCLPSGQQLKFPAALGGRTATVWADERSIHVFIDGELARTRTSQFTAADLKALVQRGGRIAGPEPATPALPNGPHSPFVVEVDRLVGRDGDVGLGGQRIKLAAQLAGQQVTLRFDGQLMHVIADGRVVKTLPAPIPPEQRAQISGARSPRTAIIPPSAQALRAQRKVPADGVVMVGGQRLRIGRAQAGKTVTILIEDTVFRILDGDVELPTHARNSDKPIRQFKAVARTRK</sequence>
<dbReference type="RefSeq" id="WP_158931343.1">
    <property type="nucleotide sequence ID" value="NZ_CP047020.1"/>
</dbReference>
<protein>
    <submittedName>
        <fullName evidence="3">IS481 family transposase</fullName>
    </submittedName>
</protein>
<feature type="domain" description="Integrase catalytic" evidence="2">
    <location>
        <begin position="127"/>
        <end position="299"/>
    </location>
</feature>
<dbReference type="PANTHER" id="PTHR35004">
    <property type="entry name" value="TRANSPOSASE RV3428C-RELATED"/>
    <property type="match status" value="1"/>
</dbReference>
<evidence type="ECO:0000313" key="3">
    <source>
        <dbReference type="EMBL" id="QHA10203.1"/>
    </source>
</evidence>
<dbReference type="GO" id="GO:0015074">
    <property type="term" value="P:DNA integration"/>
    <property type="evidence" value="ECO:0007669"/>
    <property type="project" value="InterPro"/>
</dbReference>
<dbReference type="GO" id="GO:0003676">
    <property type="term" value="F:nucleic acid binding"/>
    <property type="evidence" value="ECO:0007669"/>
    <property type="project" value="InterPro"/>
</dbReference>
<dbReference type="InterPro" id="IPR036397">
    <property type="entry name" value="RNaseH_sf"/>
</dbReference>
<dbReference type="Gene3D" id="3.30.420.10">
    <property type="entry name" value="Ribonuclease H-like superfamily/Ribonuclease H"/>
    <property type="match status" value="1"/>
</dbReference>
<reference evidence="3 4" key="1">
    <citation type="submission" date="2019-12" db="EMBL/GenBank/DDBJ databases">
        <title>Streptomyces sp. strain T44 isolated from rhizosphere soil of Broussonetia papyrifera.</title>
        <authorList>
            <person name="Mo P."/>
        </authorList>
    </citation>
    <scope>NUCLEOTIDE SEQUENCE [LARGE SCALE GENOMIC DNA]</scope>
    <source>
        <strain evidence="3 4">T44</strain>
    </source>
</reference>
<dbReference type="AlphaFoldDB" id="A0A6I6NB89"/>
<evidence type="ECO:0000259" key="2">
    <source>
        <dbReference type="PROSITE" id="PS50994"/>
    </source>
</evidence>
<proteinExistence type="predicted"/>
<dbReference type="PANTHER" id="PTHR35004:SF7">
    <property type="entry name" value="INTEGRASE PROTEIN"/>
    <property type="match status" value="1"/>
</dbReference>
<dbReference type="KEGG" id="sbro:GQF42_44505"/>
<dbReference type="SUPFAM" id="SSF53098">
    <property type="entry name" value="Ribonuclease H-like"/>
    <property type="match status" value="1"/>
</dbReference>
<organism evidence="3 4">
    <name type="scientific">Streptomyces broussonetiae</name>
    <dbReference type="NCBI Taxonomy" id="2686304"/>
    <lineage>
        <taxon>Bacteria</taxon>
        <taxon>Bacillati</taxon>
        <taxon>Actinomycetota</taxon>
        <taxon>Actinomycetes</taxon>
        <taxon>Kitasatosporales</taxon>
        <taxon>Streptomycetaceae</taxon>
        <taxon>Streptomyces</taxon>
    </lineage>
</organism>
<dbReference type="InterPro" id="IPR001584">
    <property type="entry name" value="Integrase_cat-core"/>
</dbReference>
<evidence type="ECO:0000313" key="4">
    <source>
        <dbReference type="Proteomes" id="UP000436138"/>
    </source>
</evidence>
<dbReference type="Pfam" id="PF13683">
    <property type="entry name" value="rve_3"/>
    <property type="match status" value="1"/>
</dbReference>
<dbReference type="Pfam" id="PF13565">
    <property type="entry name" value="HTH_32"/>
    <property type="match status" value="1"/>
</dbReference>
<dbReference type="InterPro" id="IPR012337">
    <property type="entry name" value="RNaseH-like_sf"/>
</dbReference>
<evidence type="ECO:0000256" key="1">
    <source>
        <dbReference type="SAM" id="MobiDB-lite"/>
    </source>
</evidence>
<name>A0A6I6NB89_9ACTN</name>